<organism evidence="2">
    <name type="scientific">Penicillium chrysogenum</name>
    <name type="common">Penicillium notatum</name>
    <dbReference type="NCBI Taxonomy" id="5076"/>
    <lineage>
        <taxon>Eukaryota</taxon>
        <taxon>Fungi</taxon>
        <taxon>Dikarya</taxon>
        <taxon>Ascomycota</taxon>
        <taxon>Pezizomycotina</taxon>
        <taxon>Eurotiomycetes</taxon>
        <taxon>Eurotiomycetidae</taxon>
        <taxon>Eurotiales</taxon>
        <taxon>Aspergillaceae</taxon>
        <taxon>Penicillium</taxon>
        <taxon>Penicillium chrysogenum species complex</taxon>
    </lineage>
</organism>
<feature type="chain" id="PRO_5012249637" evidence="1">
    <location>
        <begin position="16"/>
        <end position="194"/>
    </location>
</feature>
<dbReference type="Proteomes" id="UP000076449">
    <property type="component" value="Chromosome IV"/>
</dbReference>
<evidence type="ECO:0000313" key="2">
    <source>
        <dbReference type="EMBL" id="KZN83897.1"/>
    </source>
</evidence>
<dbReference type="EMBL" id="CM002801">
    <property type="protein sequence ID" value="KZN83897.1"/>
    <property type="molecule type" value="Genomic_DNA"/>
</dbReference>
<dbReference type="AlphaFoldDB" id="A0A167PVU4"/>
<dbReference type="OMA" id="DDINTYK"/>
<keyword evidence="1" id="KW-0732">Signal</keyword>
<sequence length="194" mass="21330">MQLLSLFTSLALVSAVVSSPAADLNVNVARADDQHGSYIVSGLGARKQEILKAGGNTRDMAIAMLETDNMTTDYKYGDGKTGDGTNFGVFKQNWFILRNSAADFLGQTVDQVDNGVILNTDLAKDIKARHEGEAKYGYEKWFSGHRNGETGLKNPGTDDIKTYMSGVAWIQQQLESDEKYQSDDTRFYVQVVAI</sequence>
<dbReference type="Pfam" id="PF21087">
    <property type="entry name" value="Glyco_hydro_134"/>
    <property type="match status" value="1"/>
</dbReference>
<name>A0A167PVU4_PENCH</name>
<gene>
    <name evidence="2" type="ORF">EN45_110090</name>
</gene>
<dbReference type="PhylomeDB" id="A0A167PVU4"/>
<accession>A0A167PVU4</accession>
<feature type="signal peptide" evidence="1">
    <location>
        <begin position="1"/>
        <end position="15"/>
    </location>
</feature>
<evidence type="ECO:0000256" key="1">
    <source>
        <dbReference type="SAM" id="SignalP"/>
    </source>
</evidence>
<reference evidence="2" key="1">
    <citation type="journal article" date="2014" name="Genome Announc.">
        <title>Complete sequencing and chromosome-scale genome assembly of the industrial progenitor strain P2niaD18 from the penicillin producer Penicillium chrysogenum.</title>
        <authorList>
            <person name="Specht T."/>
            <person name="Dahlmann T.A."/>
            <person name="Zadra I."/>
            <person name="Kurnsteiner H."/>
            <person name="Kuck U."/>
        </authorList>
    </citation>
    <scope>NUCLEOTIDE SEQUENCE [LARGE SCALE GENOMIC DNA]</scope>
    <source>
        <strain evidence="2">P2niaD18</strain>
    </source>
</reference>
<protein>
    <submittedName>
        <fullName evidence="2">Uncharacterized protein</fullName>
    </submittedName>
</protein>
<proteinExistence type="predicted"/>
<dbReference type="InterPro" id="IPR049168">
    <property type="entry name" value="Glyco_hydro_134"/>
</dbReference>